<dbReference type="EMBL" id="JAKHSK010000014">
    <property type="protein sequence ID" value="MCL6218847.1"/>
    <property type="molecule type" value="Genomic_DNA"/>
</dbReference>
<evidence type="ECO:0000313" key="1">
    <source>
        <dbReference type="EMBL" id="MCL6218847.1"/>
    </source>
</evidence>
<dbReference type="Proteomes" id="UP001139521">
    <property type="component" value="Unassembled WGS sequence"/>
</dbReference>
<reference evidence="1" key="1">
    <citation type="submission" date="2022-01" db="EMBL/GenBank/DDBJ databases">
        <title>Genome sequencing of Zunongwangia sp. M21534 genome.</title>
        <authorList>
            <person name="Chen Y."/>
            <person name="Dong C."/>
            <person name="Shao Z."/>
        </authorList>
    </citation>
    <scope>NUCLEOTIDE SEQUENCE</scope>
    <source>
        <strain evidence="1">MCCC M21534</strain>
    </source>
</reference>
<name>A0A9X1ZPZ9_9FLAO</name>
<protein>
    <submittedName>
        <fullName evidence="1">Uncharacterized protein</fullName>
    </submittedName>
</protein>
<dbReference type="RefSeq" id="WP_249601696.1">
    <property type="nucleotide sequence ID" value="NZ_JAKHSK010000014.1"/>
</dbReference>
<dbReference type="AlphaFoldDB" id="A0A9X1ZPZ9"/>
<accession>A0A9X1ZPZ9</accession>
<keyword evidence="2" id="KW-1185">Reference proteome</keyword>
<proteinExistence type="predicted"/>
<organism evidence="1 2">
    <name type="scientific">Zunongwangia pacifica</name>
    <dbReference type="NCBI Taxonomy" id="2911062"/>
    <lineage>
        <taxon>Bacteria</taxon>
        <taxon>Pseudomonadati</taxon>
        <taxon>Bacteroidota</taxon>
        <taxon>Flavobacteriia</taxon>
        <taxon>Flavobacteriales</taxon>
        <taxon>Flavobacteriaceae</taxon>
        <taxon>Zunongwangia</taxon>
    </lineage>
</organism>
<evidence type="ECO:0000313" key="2">
    <source>
        <dbReference type="Proteomes" id="UP001139521"/>
    </source>
</evidence>
<sequence length="121" mass="13884">MKKILILLFTVTLSLSCSNDDDSIQEEKAIVNIRLKNESDLNYKDIVVYNVDYGNLDSGEFSEYKVFEKAYRYANVKLSAQGTEYTLQPYDYVGEEPLKDGNYTYVLTLIDGNVNIELVKE</sequence>
<comment type="caution">
    <text evidence="1">The sequence shown here is derived from an EMBL/GenBank/DDBJ whole genome shotgun (WGS) entry which is preliminary data.</text>
</comment>
<gene>
    <name evidence="1" type="ORF">L1967_11105</name>
</gene>
<dbReference type="PROSITE" id="PS51257">
    <property type="entry name" value="PROKAR_LIPOPROTEIN"/>
    <property type="match status" value="1"/>
</dbReference>